<keyword evidence="3" id="KW-1185">Reference proteome</keyword>
<dbReference type="STRING" id="1073328.SAMN05216294_0137"/>
<evidence type="ECO:0000313" key="2">
    <source>
        <dbReference type="EMBL" id="SDW69876.1"/>
    </source>
</evidence>
<keyword evidence="1" id="KW-0812">Transmembrane</keyword>
<dbReference type="EMBL" id="FNMY01000002">
    <property type="protein sequence ID" value="SDW69876.1"/>
    <property type="molecule type" value="Genomic_DNA"/>
</dbReference>
<reference evidence="3" key="1">
    <citation type="submission" date="2016-10" db="EMBL/GenBank/DDBJ databases">
        <authorList>
            <person name="Varghese N."/>
            <person name="Submissions S."/>
        </authorList>
    </citation>
    <scope>NUCLEOTIDE SEQUENCE [LARGE SCALE GENOMIC DNA]</scope>
    <source>
        <strain evidence="3">DSM 25030</strain>
    </source>
</reference>
<feature type="transmembrane region" description="Helical" evidence="1">
    <location>
        <begin position="5"/>
        <end position="25"/>
    </location>
</feature>
<feature type="transmembrane region" description="Helical" evidence="1">
    <location>
        <begin position="45"/>
        <end position="75"/>
    </location>
</feature>
<dbReference type="RefSeq" id="WP_175443693.1">
    <property type="nucleotide sequence ID" value="NZ_FNKI01000001.1"/>
</dbReference>
<protein>
    <submittedName>
        <fullName evidence="2">Uncharacterized protein</fullName>
    </submittedName>
</protein>
<evidence type="ECO:0000256" key="1">
    <source>
        <dbReference type="SAM" id="Phobius"/>
    </source>
</evidence>
<dbReference type="Proteomes" id="UP000199592">
    <property type="component" value="Unassembled WGS sequence"/>
</dbReference>
<organism evidence="2 3">
    <name type="scientific">Flagellimonas zhangzhouensis</name>
    <dbReference type="NCBI Taxonomy" id="1073328"/>
    <lineage>
        <taxon>Bacteria</taxon>
        <taxon>Pseudomonadati</taxon>
        <taxon>Bacteroidota</taxon>
        <taxon>Flavobacteriia</taxon>
        <taxon>Flavobacteriales</taxon>
        <taxon>Flavobacteriaceae</taxon>
        <taxon>Flagellimonas</taxon>
    </lineage>
</organism>
<keyword evidence="1" id="KW-0472">Membrane</keyword>
<name>A0A1H2VNJ9_9FLAO</name>
<gene>
    <name evidence="2" type="ORF">SAMN04487892_2156</name>
</gene>
<dbReference type="AlphaFoldDB" id="A0A1H2VNJ9"/>
<accession>A0A1H2VNJ9</accession>
<evidence type="ECO:0000313" key="3">
    <source>
        <dbReference type="Proteomes" id="UP000199592"/>
    </source>
</evidence>
<keyword evidence="1" id="KW-1133">Transmembrane helix</keyword>
<sequence>MNKRAFKIVGLYIVSIICILCHYLMDYYNIINVLFQKTNRIPQDGFVVLLLTGLFQYGLLIVGIFIFAILSFFLIKEKKAPKKYKNKNQNEILEVGHESYMIPDEYLKTEASYRIFLLNNTDKIVTIKDKFTLEPNEYKVFPFVDTDSISFDIGPEIFFGEYGLEIRDKKSQIAAIGGVYWEKYNVPNSVDYGFVIVPPGEGDIATK</sequence>
<proteinExistence type="predicted"/>